<dbReference type="SUPFAM" id="SSF46689">
    <property type="entry name" value="Homeodomain-like"/>
    <property type="match status" value="1"/>
</dbReference>
<gene>
    <name evidence="1" type="ORF">J5A65_13460</name>
</gene>
<protein>
    <submittedName>
        <fullName evidence="1">Transposase</fullName>
    </submittedName>
</protein>
<dbReference type="RefSeq" id="WP_212323099.1">
    <property type="nucleotide sequence ID" value="NZ_AP024463.1"/>
</dbReference>
<accession>A0ABX7Y503</accession>
<dbReference type="Pfam" id="PF01527">
    <property type="entry name" value="HTH_Tnp_1"/>
    <property type="match status" value="1"/>
</dbReference>
<dbReference type="EMBL" id="CP072384">
    <property type="protein sequence ID" value="QUC07902.1"/>
    <property type="molecule type" value="Genomic_DNA"/>
</dbReference>
<name>A0ABX7Y503_9ACTN</name>
<reference evidence="1 2" key="1">
    <citation type="submission" date="2021-03" db="EMBL/GenBank/DDBJ databases">
        <title>Human Oral Microbial Genomes.</title>
        <authorList>
            <person name="Johnston C.D."/>
            <person name="Chen T."/>
            <person name="Dewhirst F.E."/>
        </authorList>
    </citation>
    <scope>NUCLEOTIDE SEQUENCE [LARGE SCALE GENOMIC DNA]</scope>
    <source>
        <strain evidence="1 2">DSMZ 100122</strain>
    </source>
</reference>
<sequence length="43" mass="4616">MPASKFSKEFKEQIIAEVLEGSRPIAEVAKSYNLESANCGSVG</sequence>
<organism evidence="1 2">
    <name type="scientific">Arachnia rubra</name>
    <dbReference type="NCBI Taxonomy" id="1547448"/>
    <lineage>
        <taxon>Bacteria</taxon>
        <taxon>Bacillati</taxon>
        <taxon>Actinomycetota</taxon>
        <taxon>Actinomycetes</taxon>
        <taxon>Propionibacteriales</taxon>
        <taxon>Propionibacteriaceae</taxon>
        <taxon>Arachnia</taxon>
    </lineage>
</organism>
<dbReference type="Proteomes" id="UP000678513">
    <property type="component" value="Chromosome"/>
</dbReference>
<dbReference type="InterPro" id="IPR009057">
    <property type="entry name" value="Homeodomain-like_sf"/>
</dbReference>
<keyword evidence="2" id="KW-1185">Reference proteome</keyword>
<evidence type="ECO:0000313" key="1">
    <source>
        <dbReference type="EMBL" id="QUC07902.1"/>
    </source>
</evidence>
<evidence type="ECO:0000313" key="2">
    <source>
        <dbReference type="Proteomes" id="UP000678513"/>
    </source>
</evidence>
<dbReference type="InterPro" id="IPR002514">
    <property type="entry name" value="Transposase_8"/>
</dbReference>
<proteinExistence type="predicted"/>